<keyword evidence="5 11" id="KW-0732">Signal</keyword>
<evidence type="ECO:0000256" key="8">
    <source>
        <dbReference type="ARBA" id="ARBA00023139"/>
    </source>
</evidence>
<dbReference type="PANTHER" id="PTHR47245">
    <property type="entry name" value="PEPTIDYLPROLYL ISOMERASE"/>
    <property type="match status" value="1"/>
</dbReference>
<dbReference type="SUPFAM" id="SSF109998">
    <property type="entry name" value="Triger factor/SurA peptide-binding domain-like"/>
    <property type="match status" value="1"/>
</dbReference>
<keyword evidence="12" id="KW-0812">Transmembrane</keyword>
<evidence type="ECO:0000313" key="15">
    <source>
        <dbReference type="Proteomes" id="UP000681414"/>
    </source>
</evidence>
<accession>A0A942TH83</accession>
<evidence type="ECO:0000256" key="12">
    <source>
        <dbReference type="SAM" id="Phobius"/>
    </source>
</evidence>
<evidence type="ECO:0000256" key="6">
    <source>
        <dbReference type="ARBA" id="ARBA00023110"/>
    </source>
</evidence>
<dbReference type="InterPro" id="IPR027304">
    <property type="entry name" value="Trigger_fact/SurA_dom_sf"/>
</dbReference>
<keyword evidence="10" id="KW-0449">Lipoprotein</keyword>
<dbReference type="InterPro" id="IPR023058">
    <property type="entry name" value="PPIase_PpiC_CS"/>
</dbReference>
<dbReference type="InterPro" id="IPR023059">
    <property type="entry name" value="Foldase_PrsA"/>
</dbReference>
<dbReference type="PANTHER" id="PTHR47245:SF1">
    <property type="entry name" value="FOLDASE PROTEIN PRSA"/>
    <property type="match status" value="1"/>
</dbReference>
<gene>
    <name evidence="11" type="primary">prsA</name>
    <name evidence="14" type="ORF">KHA97_17710</name>
</gene>
<dbReference type="EMBL" id="JAGYPG010000003">
    <property type="protein sequence ID" value="MBS4196888.1"/>
    <property type="molecule type" value="Genomic_DNA"/>
</dbReference>
<comment type="caution">
    <text evidence="14">The sequence shown here is derived from an EMBL/GenBank/DDBJ whole genome shotgun (WGS) entry which is preliminary data.</text>
</comment>
<dbReference type="AlphaFoldDB" id="A0A942TH83"/>
<evidence type="ECO:0000256" key="9">
    <source>
        <dbReference type="ARBA" id="ARBA00023235"/>
    </source>
</evidence>
<evidence type="ECO:0000256" key="2">
    <source>
        <dbReference type="ARBA" id="ARBA00004193"/>
    </source>
</evidence>
<evidence type="ECO:0000313" key="14">
    <source>
        <dbReference type="EMBL" id="MBS4196888.1"/>
    </source>
</evidence>
<keyword evidence="6 11" id="KW-0697">Rotamase</keyword>
<dbReference type="HAMAP" id="MF_01145">
    <property type="entry name" value="Foldase_PrsA"/>
    <property type="match status" value="1"/>
</dbReference>
<evidence type="ECO:0000256" key="10">
    <source>
        <dbReference type="ARBA" id="ARBA00023288"/>
    </source>
</evidence>
<comment type="similarity">
    <text evidence="3 11">Belongs to the PrsA family.</text>
</comment>
<evidence type="ECO:0000256" key="5">
    <source>
        <dbReference type="ARBA" id="ARBA00022729"/>
    </source>
</evidence>
<dbReference type="InterPro" id="IPR050245">
    <property type="entry name" value="PrsA_foldase"/>
</dbReference>
<keyword evidence="7 11" id="KW-0472">Membrane</keyword>
<evidence type="ECO:0000256" key="1">
    <source>
        <dbReference type="ARBA" id="ARBA00000971"/>
    </source>
</evidence>
<dbReference type="Pfam" id="PF13616">
    <property type="entry name" value="Rotamase_3"/>
    <property type="match status" value="1"/>
</dbReference>
<dbReference type="PROSITE" id="PS50198">
    <property type="entry name" value="PPIC_PPIASE_2"/>
    <property type="match status" value="1"/>
</dbReference>
<keyword evidence="15" id="KW-1185">Reference proteome</keyword>
<dbReference type="GO" id="GO:0005886">
    <property type="term" value="C:plasma membrane"/>
    <property type="evidence" value="ECO:0007669"/>
    <property type="project" value="UniProtKB-SubCell"/>
</dbReference>
<keyword evidence="8" id="KW-0564">Palmitate</keyword>
<dbReference type="Proteomes" id="UP000681414">
    <property type="component" value="Unassembled WGS sequence"/>
</dbReference>
<dbReference type="Gene3D" id="1.10.4030.10">
    <property type="entry name" value="Porin chaperone SurA, peptide-binding domain"/>
    <property type="match status" value="1"/>
</dbReference>
<dbReference type="SUPFAM" id="SSF54534">
    <property type="entry name" value="FKBP-like"/>
    <property type="match status" value="1"/>
</dbReference>
<comment type="function">
    <text evidence="11">Plays a major role in protein secretion by helping the post-translocational extracellular folding of several secreted proteins.</text>
</comment>
<keyword evidence="12" id="KW-1133">Transmembrane helix</keyword>
<feature type="transmembrane region" description="Helical" evidence="12">
    <location>
        <begin position="9"/>
        <end position="29"/>
    </location>
</feature>
<evidence type="ECO:0000256" key="7">
    <source>
        <dbReference type="ARBA" id="ARBA00023136"/>
    </source>
</evidence>
<evidence type="ECO:0000256" key="3">
    <source>
        <dbReference type="ARBA" id="ARBA00006071"/>
    </source>
</evidence>
<dbReference type="InterPro" id="IPR046357">
    <property type="entry name" value="PPIase_dom_sf"/>
</dbReference>
<protein>
    <recommendedName>
        <fullName evidence="11">Foldase protein PrsA</fullName>
        <ecNumber evidence="11">5.2.1.8</ecNumber>
    </recommendedName>
</protein>
<keyword evidence="9 11" id="KW-0413">Isomerase</keyword>
<dbReference type="GO" id="GO:0006457">
    <property type="term" value="P:protein folding"/>
    <property type="evidence" value="ECO:0007669"/>
    <property type="project" value="UniProtKB-UniRule"/>
</dbReference>
<comment type="subcellular location">
    <subcellularLocation>
        <location evidence="2">Cell membrane</location>
        <topology evidence="2">Lipid-anchor</topology>
    </subcellularLocation>
</comment>
<reference evidence="14 15" key="1">
    <citation type="submission" date="2021-05" db="EMBL/GenBank/DDBJ databases">
        <title>Novel Bacillus species.</title>
        <authorList>
            <person name="Liu G."/>
        </authorList>
    </citation>
    <scope>NUCLEOTIDE SEQUENCE [LARGE SCALE GENOMIC DNA]</scope>
    <source>
        <strain evidence="15">FJAT-49780</strain>
    </source>
</reference>
<evidence type="ECO:0000256" key="11">
    <source>
        <dbReference type="HAMAP-Rule" id="MF_01145"/>
    </source>
</evidence>
<dbReference type="GO" id="GO:0003755">
    <property type="term" value="F:peptidyl-prolyl cis-trans isomerase activity"/>
    <property type="evidence" value="ECO:0007669"/>
    <property type="project" value="UniProtKB-UniRule"/>
</dbReference>
<keyword evidence="4 11" id="KW-1003">Cell membrane</keyword>
<sequence>MEKKSSKKFTISVIILIVIGLAAIFTAAFSKREVAASIGGEKITQAELNEVLVKRYGQDTLNSLIEKKVIELEAKKEKVSISDKEKKKEMDSYIEQYGGKDAFEAALKQSGISKKDIEQDVIQFLSIKKMLEPKIKITEDDMKKYFEENKATFDEEEQVQASHILVEDEKKAEEVEKKLKEGKDFAELAKEYSTDPGSAQNGGDLGYFGKGKMVKEFEDAAFSMKIGEISDPVKSEHGYHIIKVTGKKAAKDAKYEDHKDEIKDSLFNEKLQSEYQPWLEGIKAKYDIKNNLKVS</sequence>
<comment type="catalytic activity">
    <reaction evidence="1 11">
        <text>[protein]-peptidylproline (omega=180) = [protein]-peptidylproline (omega=0)</text>
        <dbReference type="Rhea" id="RHEA:16237"/>
        <dbReference type="Rhea" id="RHEA-COMP:10747"/>
        <dbReference type="Rhea" id="RHEA-COMP:10748"/>
        <dbReference type="ChEBI" id="CHEBI:83833"/>
        <dbReference type="ChEBI" id="CHEBI:83834"/>
        <dbReference type="EC" id="5.2.1.8"/>
    </reaction>
</comment>
<dbReference type="EC" id="5.2.1.8" evidence="11"/>
<dbReference type="InterPro" id="IPR000297">
    <property type="entry name" value="PPIase_PpiC"/>
</dbReference>
<feature type="domain" description="PpiC" evidence="13">
    <location>
        <begin position="156"/>
        <end position="246"/>
    </location>
</feature>
<organism evidence="14 15">
    <name type="scientific">Lederbergia citri</name>
    <dbReference type="NCBI Taxonomy" id="2833580"/>
    <lineage>
        <taxon>Bacteria</taxon>
        <taxon>Bacillati</taxon>
        <taxon>Bacillota</taxon>
        <taxon>Bacilli</taxon>
        <taxon>Bacillales</taxon>
        <taxon>Bacillaceae</taxon>
        <taxon>Lederbergia</taxon>
    </lineage>
</organism>
<dbReference type="RefSeq" id="WP_213126096.1">
    <property type="nucleotide sequence ID" value="NZ_JAGYPG010000003.1"/>
</dbReference>
<dbReference type="PROSITE" id="PS01096">
    <property type="entry name" value="PPIC_PPIASE_1"/>
    <property type="match status" value="1"/>
</dbReference>
<evidence type="ECO:0000256" key="4">
    <source>
        <dbReference type="ARBA" id="ARBA00022475"/>
    </source>
</evidence>
<dbReference type="Gene3D" id="3.10.50.40">
    <property type="match status" value="1"/>
</dbReference>
<evidence type="ECO:0000259" key="13">
    <source>
        <dbReference type="PROSITE" id="PS50198"/>
    </source>
</evidence>
<proteinExistence type="inferred from homology"/>
<name>A0A942TH83_9BACI</name>